<sequence length="66" mass="7462">MSNEKITDKPILTALRELEIGKSVTYPAERGSYLKSACSQYGFEWGKKFTTCNNRDDRTVTATRIA</sequence>
<dbReference type="RefSeq" id="WP_135993303.1">
    <property type="nucleotide sequence ID" value="NZ_SRYD01000028.1"/>
</dbReference>
<proteinExistence type="predicted"/>
<dbReference type="EMBL" id="SRYD01000028">
    <property type="protein sequence ID" value="TGY73898.1"/>
    <property type="molecule type" value="Genomic_DNA"/>
</dbReference>
<comment type="caution">
    <text evidence="1">The sequence shown here is derived from an EMBL/GenBank/DDBJ whole genome shotgun (WGS) entry which is preliminary data.</text>
</comment>
<organism evidence="1 2">
    <name type="scientific">Muribaculum intestinale</name>
    <dbReference type="NCBI Taxonomy" id="1796646"/>
    <lineage>
        <taxon>Bacteria</taxon>
        <taxon>Pseudomonadati</taxon>
        <taxon>Bacteroidota</taxon>
        <taxon>Bacteroidia</taxon>
        <taxon>Bacteroidales</taxon>
        <taxon>Muribaculaceae</taxon>
        <taxon>Muribaculum</taxon>
    </lineage>
</organism>
<name>A0A4S2FX75_9BACT</name>
<gene>
    <name evidence="1" type="ORF">E5333_08135</name>
</gene>
<reference evidence="1 2" key="1">
    <citation type="submission" date="2019-04" db="EMBL/GenBank/DDBJ databases">
        <title>Microbes associate with the intestines of laboratory mice.</title>
        <authorList>
            <person name="Navarre W."/>
            <person name="Wong E."/>
            <person name="Huang K."/>
            <person name="Tropini C."/>
            <person name="Ng K."/>
            <person name="Yu B."/>
        </authorList>
    </citation>
    <scope>NUCLEOTIDE SEQUENCE [LARGE SCALE GENOMIC DNA]</scope>
    <source>
        <strain evidence="1 2">NM06_A21</strain>
    </source>
</reference>
<protein>
    <submittedName>
        <fullName evidence="1">Uncharacterized protein</fullName>
    </submittedName>
</protein>
<accession>A0A4S2FX75</accession>
<evidence type="ECO:0000313" key="2">
    <source>
        <dbReference type="Proteomes" id="UP000306630"/>
    </source>
</evidence>
<evidence type="ECO:0000313" key="1">
    <source>
        <dbReference type="EMBL" id="TGY73898.1"/>
    </source>
</evidence>
<dbReference type="AlphaFoldDB" id="A0A4S2FX75"/>
<dbReference type="Proteomes" id="UP000306630">
    <property type="component" value="Unassembled WGS sequence"/>
</dbReference>